<dbReference type="AlphaFoldDB" id="B4QF68"/>
<gene>
    <name evidence="3" type="primary">Dsim\GD10522</name>
    <name evidence="3" type="ORF">Dsim_GD10522</name>
</gene>
<dbReference type="OrthoDB" id="7933078at2759"/>
<keyword evidence="2" id="KW-1133">Transmembrane helix</keyword>
<protein>
    <submittedName>
        <fullName evidence="3">GD10522</fullName>
    </submittedName>
</protein>
<evidence type="ECO:0000256" key="2">
    <source>
        <dbReference type="SAM" id="Phobius"/>
    </source>
</evidence>
<evidence type="ECO:0000313" key="4">
    <source>
        <dbReference type="Proteomes" id="UP000000304"/>
    </source>
</evidence>
<dbReference type="Bgee" id="FBgn0182293">
    <property type="expression patterns" value="Expressed in female reproductive system and 2 other cell types or tissues"/>
</dbReference>
<keyword evidence="2" id="KW-0812">Transmembrane</keyword>
<reference evidence="3 4" key="1">
    <citation type="journal article" date="2007" name="Nature">
        <title>Evolution of genes and genomes on the Drosophila phylogeny.</title>
        <authorList>
            <consortium name="Drosophila 12 Genomes Consortium"/>
            <person name="Clark A.G."/>
            <person name="Eisen M.B."/>
            <person name="Smith D.R."/>
            <person name="Bergman C.M."/>
            <person name="Oliver B."/>
            <person name="Markow T.A."/>
            <person name="Kaufman T.C."/>
            <person name="Kellis M."/>
            <person name="Gelbart W."/>
            <person name="Iyer V.N."/>
            <person name="Pollard D.A."/>
            <person name="Sackton T.B."/>
            <person name="Larracuente A.M."/>
            <person name="Singh N.D."/>
            <person name="Abad J.P."/>
            <person name="Abt D.N."/>
            <person name="Adryan B."/>
            <person name="Aguade M."/>
            <person name="Akashi H."/>
            <person name="Anderson W.W."/>
            <person name="Aquadro C.F."/>
            <person name="Ardell D.H."/>
            <person name="Arguello R."/>
            <person name="Artieri C.G."/>
            <person name="Barbash D.A."/>
            <person name="Barker D."/>
            <person name="Barsanti P."/>
            <person name="Batterham P."/>
            <person name="Batzoglou S."/>
            <person name="Begun D."/>
            <person name="Bhutkar A."/>
            <person name="Blanco E."/>
            <person name="Bosak S.A."/>
            <person name="Bradley R.K."/>
            <person name="Brand A.D."/>
            <person name="Brent M.R."/>
            <person name="Brooks A.N."/>
            <person name="Brown R.H."/>
            <person name="Butlin R.K."/>
            <person name="Caggese C."/>
            <person name="Calvi B.R."/>
            <person name="Bernardo de Carvalho A."/>
            <person name="Caspi A."/>
            <person name="Castrezana S."/>
            <person name="Celniker S.E."/>
            <person name="Chang J.L."/>
            <person name="Chapple C."/>
            <person name="Chatterji S."/>
            <person name="Chinwalla A."/>
            <person name="Civetta A."/>
            <person name="Clifton S.W."/>
            <person name="Comeron J.M."/>
            <person name="Costello J.C."/>
            <person name="Coyne J.A."/>
            <person name="Daub J."/>
            <person name="David R.G."/>
            <person name="Delcher A.L."/>
            <person name="Delehaunty K."/>
            <person name="Do C.B."/>
            <person name="Ebling H."/>
            <person name="Edwards K."/>
            <person name="Eickbush T."/>
            <person name="Evans J.D."/>
            <person name="Filipski A."/>
            <person name="Findeiss S."/>
            <person name="Freyhult E."/>
            <person name="Fulton L."/>
            <person name="Fulton R."/>
            <person name="Garcia A.C."/>
            <person name="Gardiner A."/>
            <person name="Garfield D.A."/>
            <person name="Garvin B.E."/>
            <person name="Gibson G."/>
            <person name="Gilbert D."/>
            <person name="Gnerre S."/>
            <person name="Godfrey J."/>
            <person name="Good R."/>
            <person name="Gotea V."/>
            <person name="Gravely B."/>
            <person name="Greenberg A.J."/>
            <person name="Griffiths-Jones S."/>
            <person name="Gross S."/>
            <person name="Guigo R."/>
            <person name="Gustafson E.A."/>
            <person name="Haerty W."/>
            <person name="Hahn M.W."/>
            <person name="Halligan D.L."/>
            <person name="Halpern A.L."/>
            <person name="Halter G.M."/>
            <person name="Han M.V."/>
            <person name="Heger A."/>
            <person name="Hillier L."/>
            <person name="Hinrichs A.S."/>
            <person name="Holmes I."/>
            <person name="Hoskins R.A."/>
            <person name="Hubisz M.J."/>
            <person name="Hultmark D."/>
            <person name="Huntley M.A."/>
            <person name="Jaffe D.B."/>
            <person name="Jagadeeshan S."/>
            <person name="Jeck W.R."/>
            <person name="Johnson J."/>
            <person name="Jones C.D."/>
            <person name="Jordan W.C."/>
            <person name="Karpen G.H."/>
            <person name="Kataoka E."/>
            <person name="Keightley P.D."/>
            <person name="Kheradpour P."/>
            <person name="Kirkness E.F."/>
            <person name="Koerich L.B."/>
            <person name="Kristiansen K."/>
            <person name="Kudrna D."/>
            <person name="Kulathinal R.J."/>
            <person name="Kumar S."/>
            <person name="Kwok R."/>
            <person name="Lander E."/>
            <person name="Langley C.H."/>
            <person name="Lapoint R."/>
            <person name="Lazzaro B.P."/>
            <person name="Lee S.J."/>
            <person name="Levesque L."/>
            <person name="Li R."/>
            <person name="Lin C.F."/>
            <person name="Lin M.F."/>
            <person name="Lindblad-Toh K."/>
            <person name="Llopart A."/>
            <person name="Long M."/>
            <person name="Low L."/>
            <person name="Lozovsky E."/>
            <person name="Lu J."/>
            <person name="Luo M."/>
            <person name="Machado C.A."/>
            <person name="Makalowski W."/>
            <person name="Marzo M."/>
            <person name="Matsuda M."/>
            <person name="Matzkin L."/>
            <person name="McAllister B."/>
            <person name="McBride C.S."/>
            <person name="McKernan B."/>
            <person name="McKernan K."/>
            <person name="Mendez-Lago M."/>
            <person name="Minx P."/>
            <person name="Mollenhauer M.U."/>
            <person name="Montooth K."/>
            <person name="Mount S.M."/>
            <person name="Mu X."/>
            <person name="Myers E."/>
            <person name="Negre B."/>
            <person name="Newfeld S."/>
            <person name="Nielsen R."/>
            <person name="Noor M.A."/>
            <person name="O'Grady P."/>
            <person name="Pachter L."/>
            <person name="Papaceit M."/>
            <person name="Parisi M.J."/>
            <person name="Parisi M."/>
            <person name="Parts L."/>
            <person name="Pedersen J.S."/>
            <person name="Pesole G."/>
            <person name="Phillippy A.M."/>
            <person name="Ponting C.P."/>
            <person name="Pop M."/>
            <person name="Porcelli D."/>
            <person name="Powell J.R."/>
            <person name="Prohaska S."/>
            <person name="Pruitt K."/>
            <person name="Puig M."/>
            <person name="Quesneville H."/>
            <person name="Ram K.R."/>
            <person name="Rand D."/>
            <person name="Rasmussen M.D."/>
            <person name="Reed L.K."/>
            <person name="Reenan R."/>
            <person name="Reily A."/>
            <person name="Remington K.A."/>
            <person name="Rieger T.T."/>
            <person name="Ritchie M.G."/>
            <person name="Robin C."/>
            <person name="Rogers Y.H."/>
            <person name="Rohde C."/>
            <person name="Rozas J."/>
            <person name="Rubenfield M.J."/>
            <person name="Ruiz A."/>
            <person name="Russo S."/>
            <person name="Salzberg S.L."/>
            <person name="Sanchez-Gracia A."/>
            <person name="Saranga D.J."/>
            <person name="Sato H."/>
            <person name="Schaeffer S.W."/>
            <person name="Schatz M.C."/>
            <person name="Schlenke T."/>
            <person name="Schwartz R."/>
            <person name="Segarra C."/>
            <person name="Singh R.S."/>
            <person name="Sirot L."/>
            <person name="Sirota M."/>
            <person name="Sisneros N.B."/>
            <person name="Smith C.D."/>
            <person name="Smith T.F."/>
            <person name="Spieth J."/>
            <person name="Stage D.E."/>
            <person name="Stark A."/>
            <person name="Stephan W."/>
            <person name="Strausberg R.L."/>
            <person name="Strempel S."/>
            <person name="Sturgill D."/>
            <person name="Sutton G."/>
            <person name="Sutton G.G."/>
            <person name="Tao W."/>
            <person name="Teichmann S."/>
            <person name="Tobari Y.N."/>
            <person name="Tomimura Y."/>
            <person name="Tsolas J.M."/>
            <person name="Valente V.L."/>
            <person name="Venter E."/>
            <person name="Venter J.C."/>
            <person name="Vicario S."/>
            <person name="Vieira F.G."/>
            <person name="Vilella A.J."/>
            <person name="Villasante A."/>
            <person name="Walenz B."/>
            <person name="Wang J."/>
            <person name="Wasserman M."/>
            <person name="Watts T."/>
            <person name="Wilson D."/>
            <person name="Wilson R.K."/>
            <person name="Wing R.A."/>
            <person name="Wolfner M.F."/>
            <person name="Wong A."/>
            <person name="Wong G.K."/>
            <person name="Wu C.I."/>
            <person name="Wu G."/>
            <person name="Yamamoto D."/>
            <person name="Yang H.P."/>
            <person name="Yang S.P."/>
            <person name="Yorke J.A."/>
            <person name="Yoshida K."/>
            <person name="Zdobnov E."/>
            <person name="Zhang P."/>
            <person name="Zhang Y."/>
            <person name="Zimin A.V."/>
            <person name="Baldwin J."/>
            <person name="Abdouelleil A."/>
            <person name="Abdulkadir J."/>
            <person name="Abebe A."/>
            <person name="Abera B."/>
            <person name="Abreu J."/>
            <person name="Acer S.C."/>
            <person name="Aftuck L."/>
            <person name="Alexander A."/>
            <person name="An P."/>
            <person name="Anderson E."/>
            <person name="Anderson S."/>
            <person name="Arachi H."/>
            <person name="Azer M."/>
            <person name="Bachantsang P."/>
            <person name="Barry A."/>
            <person name="Bayul T."/>
            <person name="Berlin A."/>
            <person name="Bessette D."/>
            <person name="Bloom T."/>
            <person name="Blye J."/>
            <person name="Boguslavskiy L."/>
            <person name="Bonnet C."/>
            <person name="Boukhgalter B."/>
            <person name="Bourzgui I."/>
            <person name="Brown A."/>
            <person name="Cahill P."/>
            <person name="Channer S."/>
            <person name="Cheshatsang Y."/>
            <person name="Chuda L."/>
            <person name="Citroen M."/>
            <person name="Collymore A."/>
            <person name="Cooke P."/>
            <person name="Costello M."/>
            <person name="D'Aco K."/>
            <person name="Daza R."/>
            <person name="De Haan G."/>
            <person name="DeGray S."/>
            <person name="DeMaso C."/>
            <person name="Dhargay N."/>
            <person name="Dooley K."/>
            <person name="Dooley E."/>
            <person name="Doricent M."/>
            <person name="Dorje P."/>
            <person name="Dorjee K."/>
            <person name="Dupes A."/>
            <person name="Elong R."/>
            <person name="Falk J."/>
            <person name="Farina A."/>
            <person name="Faro S."/>
            <person name="Ferguson D."/>
            <person name="Fisher S."/>
            <person name="Foley C.D."/>
            <person name="Franke A."/>
            <person name="Friedrich D."/>
            <person name="Gadbois L."/>
            <person name="Gearin G."/>
            <person name="Gearin C.R."/>
            <person name="Giannoukos G."/>
            <person name="Goode T."/>
            <person name="Graham J."/>
            <person name="Grandbois E."/>
            <person name="Grewal S."/>
            <person name="Gyaltsen K."/>
            <person name="Hafez N."/>
            <person name="Hagos B."/>
            <person name="Hall J."/>
            <person name="Henson C."/>
            <person name="Hollinger A."/>
            <person name="Honan T."/>
            <person name="Huard M.D."/>
            <person name="Hughes L."/>
            <person name="Hurhula B."/>
            <person name="Husby M.E."/>
            <person name="Kamat A."/>
            <person name="Kanga B."/>
            <person name="Kashin S."/>
            <person name="Khazanovich D."/>
            <person name="Kisner P."/>
            <person name="Lance K."/>
            <person name="Lara M."/>
            <person name="Lee W."/>
            <person name="Lennon N."/>
            <person name="Letendre F."/>
            <person name="LeVine R."/>
            <person name="Lipovsky A."/>
            <person name="Liu X."/>
            <person name="Liu J."/>
            <person name="Liu S."/>
            <person name="Lokyitsang T."/>
            <person name="Lokyitsang Y."/>
            <person name="Lubonja R."/>
            <person name="Lui A."/>
            <person name="MacDonald P."/>
            <person name="Magnisalis V."/>
            <person name="Maru K."/>
            <person name="Matthews C."/>
            <person name="McCusker W."/>
            <person name="McDonough S."/>
            <person name="Mehta T."/>
            <person name="Meldrim J."/>
            <person name="Meneus L."/>
            <person name="Mihai O."/>
            <person name="Mihalev A."/>
            <person name="Mihova T."/>
            <person name="Mittelman R."/>
            <person name="Mlenga V."/>
            <person name="Montmayeur A."/>
            <person name="Mulrain L."/>
            <person name="Navidi A."/>
            <person name="Naylor J."/>
            <person name="Negash T."/>
            <person name="Nguyen T."/>
            <person name="Nguyen N."/>
            <person name="Nicol R."/>
            <person name="Norbu C."/>
            <person name="Norbu N."/>
            <person name="Novod N."/>
            <person name="O'Neill B."/>
            <person name="Osman S."/>
            <person name="Markiewicz E."/>
            <person name="Oyono O.L."/>
            <person name="Patti C."/>
            <person name="Phunkhang P."/>
            <person name="Pierre F."/>
            <person name="Priest M."/>
            <person name="Raghuraman S."/>
            <person name="Rege F."/>
            <person name="Reyes R."/>
            <person name="Rise C."/>
            <person name="Rogov P."/>
            <person name="Ross K."/>
            <person name="Ryan E."/>
            <person name="Settipalli S."/>
            <person name="Shea T."/>
            <person name="Sherpa N."/>
            <person name="Shi L."/>
            <person name="Shih D."/>
            <person name="Sparrow T."/>
            <person name="Spaulding J."/>
            <person name="Stalker J."/>
            <person name="Stange-Thomann N."/>
            <person name="Stavropoulos S."/>
            <person name="Stone C."/>
            <person name="Strader C."/>
            <person name="Tesfaye S."/>
            <person name="Thomson T."/>
            <person name="Thoulutsang Y."/>
            <person name="Thoulutsang D."/>
            <person name="Topham K."/>
            <person name="Topping I."/>
            <person name="Tsamla T."/>
            <person name="Vassiliev H."/>
            <person name="Vo A."/>
            <person name="Wangchuk T."/>
            <person name="Wangdi T."/>
            <person name="Weiand M."/>
            <person name="Wilkinson J."/>
            <person name="Wilson A."/>
            <person name="Yadav S."/>
            <person name="Young G."/>
            <person name="Yu Q."/>
            <person name="Zembek L."/>
            <person name="Zhong D."/>
            <person name="Zimmer A."/>
            <person name="Zwirko Z."/>
            <person name="Jaffe D.B."/>
            <person name="Alvarez P."/>
            <person name="Brockman W."/>
            <person name="Butler J."/>
            <person name="Chin C."/>
            <person name="Gnerre S."/>
            <person name="Grabherr M."/>
            <person name="Kleber M."/>
            <person name="Mauceli E."/>
            <person name="MacCallum I."/>
        </authorList>
    </citation>
    <scope>NUCLEOTIDE SEQUENCE [LARGE SCALE GENOMIC DNA]</scope>
    <source>
        <strain evidence="4">white501</strain>
    </source>
</reference>
<evidence type="ECO:0000256" key="1">
    <source>
        <dbReference type="SAM" id="MobiDB-lite"/>
    </source>
</evidence>
<proteinExistence type="predicted"/>
<keyword evidence="2" id="KW-0472">Membrane</keyword>
<feature type="transmembrane region" description="Helical" evidence="2">
    <location>
        <begin position="49"/>
        <end position="71"/>
    </location>
</feature>
<feature type="region of interest" description="Disordered" evidence="1">
    <location>
        <begin position="704"/>
        <end position="727"/>
    </location>
</feature>
<sequence length="880" mass="102854">MDAVLVVEKSEAPGIAVQCDLLLPNGHLQRTYEFDITDVGIRRRLVRRFYSILVVYIYPVILIFEILGLMLYSSQNRFRFTQIRGISIISLIFGLFLLLAYRLNRMMEVFSAMACTVEAWYIIYDTHYMLCGRHGYDIGPEEFVYAACNIHCDLPKGMWRLMKMLFFSKIVEAVRMFRECFRTEGRNLRDSNIPKWRSFKIYIRELTQMYTPKKSELKNLKSKEIAPRVSGKQFIDPRTQNSIKIEKYKIKPPMSLSVPTATSSKVSAVGLLHGLISRFVFTQKRTKKLKKRSQLNNFQPKKTYKRSIINKSKVFKLPPQHQKGRKNEVDNNLKEVVSVMQELGEFKGIKTPKRVTKRRHRTILRKFSRNVLNLQTAHKNLSKYKISTGEIQRYTTYPEPSKTPAKRIKTNEFKKESQLNLKPKKTYNRSIVNQSKLSKLSVQHQKRRKSEVSNKLKEVVSVMQELDDFKDIKTPKRQEEKMNRTILKKFSGSAVSLQDAFADLLKYTVPTRQTRRDSKTPAKRIRNNEYKMTKSSGNKGFDFKLGKGLKIHDYGFKNLKRAVSKQDTINDSKSHTPREAEIISNRKAFRTMDTNLRNFTRQTATNIFINVDRLSDKKVGSKLELLEQLNRLEILKHGISDNFEYFQESVSPMGYEISEKLNRTFASIKRINQSRTNAEMFISDGRDSPLDFLTYDDDQGKYVPLAEEKPQPPNRRRKKRSKQFVVPQTDAGTQTECECEICSSLHKYKTEKDSPLLIEMAMKRDFLDQRQYYMENLKNRKLTAPVSEKRQSISLTKPNQSDYDAQHRNHKDVNLYSHYPNIISETFENLTSPLPFDNYTRELFKAYKALDVTKILSQCYQTLFEAEQLTNGILQNTFDP</sequence>
<accession>B4QF68</accession>
<name>B4QF68_DROSI</name>
<dbReference type="PhylomeDB" id="B4QF68"/>
<dbReference type="Proteomes" id="UP000000304">
    <property type="component" value="Chromosome 2R"/>
</dbReference>
<dbReference type="HOGENOM" id="CLU_015817_0_0_1"/>
<dbReference type="OMA" id="QRQYYME"/>
<feature type="transmembrane region" description="Helical" evidence="2">
    <location>
        <begin position="83"/>
        <end position="103"/>
    </location>
</feature>
<keyword evidence="4" id="KW-1185">Reference proteome</keyword>
<evidence type="ECO:0000313" key="3">
    <source>
        <dbReference type="EMBL" id="EDX06097.1"/>
    </source>
</evidence>
<dbReference type="STRING" id="7240.B4QF68"/>
<organism evidence="3 4">
    <name type="scientific">Drosophila simulans</name>
    <name type="common">Fruit fly</name>
    <dbReference type="NCBI Taxonomy" id="7240"/>
    <lineage>
        <taxon>Eukaryota</taxon>
        <taxon>Metazoa</taxon>
        <taxon>Ecdysozoa</taxon>
        <taxon>Arthropoda</taxon>
        <taxon>Hexapoda</taxon>
        <taxon>Insecta</taxon>
        <taxon>Pterygota</taxon>
        <taxon>Neoptera</taxon>
        <taxon>Endopterygota</taxon>
        <taxon>Diptera</taxon>
        <taxon>Brachycera</taxon>
        <taxon>Muscomorpha</taxon>
        <taxon>Ephydroidea</taxon>
        <taxon>Drosophilidae</taxon>
        <taxon>Drosophila</taxon>
        <taxon>Sophophora</taxon>
    </lineage>
</organism>
<dbReference type="EMBL" id="CM000362">
    <property type="protein sequence ID" value="EDX06097.1"/>
    <property type="molecule type" value="Genomic_DNA"/>
</dbReference>